<comment type="caution">
    <text evidence="3">The sequence shown here is derived from an EMBL/GenBank/DDBJ whole genome shotgun (WGS) entry which is preliminary data.</text>
</comment>
<keyword evidence="1 3" id="KW-0489">Methyltransferase</keyword>
<keyword evidence="3" id="KW-0689">Ribosomal protein</keyword>
<dbReference type="InterPro" id="IPR050078">
    <property type="entry name" value="Ribosomal_L11_MeTrfase_PrmA"/>
</dbReference>
<keyword evidence="4" id="KW-1185">Reference proteome</keyword>
<dbReference type="GO" id="GO:0008168">
    <property type="term" value="F:methyltransferase activity"/>
    <property type="evidence" value="ECO:0007669"/>
    <property type="project" value="UniProtKB-KW"/>
</dbReference>
<keyword evidence="2" id="KW-0808">Transferase</keyword>
<evidence type="ECO:0000313" key="4">
    <source>
        <dbReference type="Proteomes" id="UP001214854"/>
    </source>
</evidence>
<sequence length="198" mass="20720">MLTPAPSVPDISLYQAHAHSGLRRLVGDDGPSPYWAFGWAGGTVLARYILDHPQVVKGRRVFDLGTGSGIVAVAAMKAGAASVMAVDVDPLAALAARLNAEANGVLFDIQTTDYLDGAPPDCDVMTVGDVFFEAGLALRVTAFLTRCQAAGVEILVGDPGRKPLPLNNLEHVAGYDVPDFGQSGVVPAKVYRFRSAAS</sequence>
<accession>A0ABT5HSD8</accession>
<dbReference type="Gene3D" id="3.40.50.150">
    <property type="entry name" value="Vaccinia Virus protein VP39"/>
    <property type="match status" value="1"/>
</dbReference>
<dbReference type="PANTHER" id="PTHR43648:SF1">
    <property type="entry name" value="ELECTRON TRANSFER FLAVOPROTEIN BETA SUBUNIT LYSINE METHYLTRANSFERASE"/>
    <property type="match status" value="1"/>
</dbReference>
<dbReference type="InterPro" id="IPR029063">
    <property type="entry name" value="SAM-dependent_MTases_sf"/>
</dbReference>
<evidence type="ECO:0000313" key="3">
    <source>
        <dbReference type="EMBL" id="MDC7682982.1"/>
    </source>
</evidence>
<evidence type="ECO:0000256" key="1">
    <source>
        <dbReference type="ARBA" id="ARBA00022603"/>
    </source>
</evidence>
<dbReference type="Proteomes" id="UP001214854">
    <property type="component" value="Unassembled WGS sequence"/>
</dbReference>
<evidence type="ECO:0000256" key="2">
    <source>
        <dbReference type="ARBA" id="ARBA00022679"/>
    </source>
</evidence>
<dbReference type="RefSeq" id="WP_272747466.1">
    <property type="nucleotide sequence ID" value="NZ_JAQQKX010000004.1"/>
</dbReference>
<dbReference type="GO" id="GO:0032259">
    <property type="term" value="P:methylation"/>
    <property type="evidence" value="ECO:0007669"/>
    <property type="project" value="UniProtKB-KW"/>
</dbReference>
<name>A0ABT5HSD8_9CAUL</name>
<reference evidence="3 4" key="1">
    <citation type="submission" date="2023-01" db="EMBL/GenBank/DDBJ databases">
        <title>Novel species of the genus Asticcacaulis isolated from rivers.</title>
        <authorList>
            <person name="Lu H."/>
        </authorList>
    </citation>
    <scope>NUCLEOTIDE SEQUENCE [LARGE SCALE GENOMIC DNA]</scope>
    <source>
        <strain evidence="3 4">BYS171W</strain>
    </source>
</reference>
<protein>
    <submittedName>
        <fullName evidence="3">50S ribosomal protein L11 methyltransferase</fullName>
    </submittedName>
</protein>
<gene>
    <name evidence="3" type="ORF">PQU92_06825</name>
</gene>
<keyword evidence="3" id="KW-0687">Ribonucleoprotein</keyword>
<dbReference type="GO" id="GO:0005840">
    <property type="term" value="C:ribosome"/>
    <property type="evidence" value="ECO:0007669"/>
    <property type="project" value="UniProtKB-KW"/>
</dbReference>
<dbReference type="SUPFAM" id="SSF53335">
    <property type="entry name" value="S-adenosyl-L-methionine-dependent methyltransferases"/>
    <property type="match status" value="1"/>
</dbReference>
<dbReference type="EMBL" id="JAQQKX010000004">
    <property type="protein sequence ID" value="MDC7682982.1"/>
    <property type="molecule type" value="Genomic_DNA"/>
</dbReference>
<proteinExistence type="predicted"/>
<organism evidence="3 4">
    <name type="scientific">Asticcacaulis aquaticus</name>
    <dbReference type="NCBI Taxonomy" id="2984212"/>
    <lineage>
        <taxon>Bacteria</taxon>
        <taxon>Pseudomonadati</taxon>
        <taxon>Pseudomonadota</taxon>
        <taxon>Alphaproteobacteria</taxon>
        <taxon>Caulobacterales</taxon>
        <taxon>Caulobacteraceae</taxon>
        <taxon>Asticcacaulis</taxon>
    </lineage>
</organism>
<dbReference type="PANTHER" id="PTHR43648">
    <property type="entry name" value="ELECTRON TRANSFER FLAVOPROTEIN BETA SUBUNIT LYSINE METHYLTRANSFERASE"/>
    <property type="match status" value="1"/>
</dbReference>
<dbReference type="Pfam" id="PF06325">
    <property type="entry name" value="PrmA"/>
    <property type="match status" value="1"/>
</dbReference>